<dbReference type="EMBL" id="FUXI01000031">
    <property type="protein sequence ID" value="SKA04940.1"/>
    <property type="molecule type" value="Genomic_DNA"/>
</dbReference>
<evidence type="ECO:0000256" key="1">
    <source>
        <dbReference type="ARBA" id="ARBA00022490"/>
    </source>
</evidence>
<keyword evidence="1 5" id="KW-0963">Cytoplasm</keyword>
<evidence type="ECO:0000256" key="2">
    <source>
        <dbReference type="ARBA" id="ARBA00022618"/>
    </source>
</evidence>
<dbReference type="NCBIfam" id="TIGR00281">
    <property type="entry name" value="SMC-Scp complex subunit ScpB"/>
    <property type="match status" value="1"/>
</dbReference>
<evidence type="ECO:0000256" key="5">
    <source>
        <dbReference type="HAMAP-Rule" id="MF_01804"/>
    </source>
</evidence>
<dbReference type="InterPro" id="IPR005234">
    <property type="entry name" value="ScpB_csome_segregation"/>
</dbReference>
<dbReference type="AlphaFoldDB" id="A0A1T4QMD9"/>
<evidence type="ECO:0000313" key="7">
    <source>
        <dbReference type="Proteomes" id="UP000190328"/>
    </source>
</evidence>
<proteinExistence type="inferred from homology"/>
<organism evidence="6 7">
    <name type="scientific">Pilibacter termitis</name>
    <dbReference type="NCBI Taxonomy" id="263852"/>
    <lineage>
        <taxon>Bacteria</taxon>
        <taxon>Bacillati</taxon>
        <taxon>Bacillota</taxon>
        <taxon>Bacilli</taxon>
        <taxon>Lactobacillales</taxon>
        <taxon>Enterococcaceae</taxon>
        <taxon>Pilibacter</taxon>
    </lineage>
</organism>
<keyword evidence="4 5" id="KW-0131">Cell cycle</keyword>
<dbReference type="Pfam" id="PF04079">
    <property type="entry name" value="SMC_ScpB"/>
    <property type="match status" value="1"/>
</dbReference>
<reference evidence="6 7" key="1">
    <citation type="submission" date="2017-02" db="EMBL/GenBank/DDBJ databases">
        <authorList>
            <person name="Peterson S.W."/>
        </authorList>
    </citation>
    <scope>NUCLEOTIDE SEQUENCE [LARGE SCALE GENOMIC DNA]</scope>
    <source>
        <strain evidence="6 7">ATCC BAA-1030</strain>
    </source>
</reference>
<comment type="function">
    <text evidence="5">Participates in chromosomal partition during cell division. May act via the formation of a condensin-like complex containing Smc and ScpA that pull DNA away from mid-cell into both cell halves.</text>
</comment>
<dbReference type="GO" id="GO:0051301">
    <property type="term" value="P:cell division"/>
    <property type="evidence" value="ECO:0007669"/>
    <property type="project" value="UniProtKB-KW"/>
</dbReference>
<sequence length="209" mass="23954">MNIKLKIEALLFVTGDEGVELKEMARLLSVSEKTVLKEIKLLEQSYRENKETSLQILEVGERFMLTTKEEFADFLKEYAASPIANTLSQAALEVLSIIAYKQPISRMQVDELRGVGSSGSIQKLVHFRLIEEVGRMETPGRPILYGTTDVFMDMFGLRTMEDLPDIAQMEQEMNTALPVDLFFDRYADKEILFDDEVGEEKEEKNEEDR</sequence>
<keyword evidence="2 5" id="KW-0132">Cell division</keyword>
<dbReference type="InterPro" id="IPR036388">
    <property type="entry name" value="WH-like_DNA-bd_sf"/>
</dbReference>
<comment type="subunit">
    <text evidence="5">Homodimer. Homodimerization may be required to stabilize the binding of ScpA to the Smc head domains. Component of a cohesin-like complex composed of ScpA, ScpB and the Smc homodimer, in which ScpA and ScpB bind to the head domain of Smc. The presence of the three proteins is required for the association of the complex with DNA.</text>
</comment>
<dbReference type="PIRSF" id="PIRSF019345">
    <property type="entry name" value="ScpB"/>
    <property type="match status" value="1"/>
</dbReference>
<evidence type="ECO:0000256" key="4">
    <source>
        <dbReference type="ARBA" id="ARBA00023306"/>
    </source>
</evidence>
<dbReference type="GO" id="GO:0005737">
    <property type="term" value="C:cytoplasm"/>
    <property type="evidence" value="ECO:0007669"/>
    <property type="project" value="UniProtKB-SubCell"/>
</dbReference>
<evidence type="ECO:0000256" key="3">
    <source>
        <dbReference type="ARBA" id="ARBA00022829"/>
    </source>
</evidence>
<keyword evidence="7" id="KW-1185">Reference proteome</keyword>
<comment type="subcellular location">
    <subcellularLocation>
        <location evidence="5">Cytoplasm</location>
    </subcellularLocation>
    <text evidence="5">Associated with two foci at the outer edges of the nucleoid region in young cells, and at four foci within both cell halves in older cells.</text>
</comment>
<dbReference type="PANTHER" id="PTHR34298">
    <property type="entry name" value="SEGREGATION AND CONDENSATION PROTEIN B"/>
    <property type="match status" value="1"/>
</dbReference>
<dbReference type="GO" id="GO:0006260">
    <property type="term" value="P:DNA replication"/>
    <property type="evidence" value="ECO:0007669"/>
    <property type="project" value="UniProtKB-UniRule"/>
</dbReference>
<dbReference type="GO" id="GO:0051304">
    <property type="term" value="P:chromosome separation"/>
    <property type="evidence" value="ECO:0007669"/>
    <property type="project" value="InterPro"/>
</dbReference>
<dbReference type="STRING" id="263852.SAMN02745116_02246"/>
<keyword evidence="3 5" id="KW-0159">Chromosome partition</keyword>
<dbReference type="HAMAP" id="MF_01804">
    <property type="entry name" value="ScpB"/>
    <property type="match status" value="1"/>
</dbReference>
<dbReference type="PANTHER" id="PTHR34298:SF2">
    <property type="entry name" value="SEGREGATION AND CONDENSATION PROTEIN B"/>
    <property type="match status" value="1"/>
</dbReference>
<dbReference type="InterPro" id="IPR036390">
    <property type="entry name" value="WH_DNA-bd_sf"/>
</dbReference>
<gene>
    <name evidence="5" type="primary">scpB</name>
    <name evidence="6" type="ORF">SAMN02745116_02246</name>
</gene>
<dbReference type="Proteomes" id="UP000190328">
    <property type="component" value="Unassembled WGS sequence"/>
</dbReference>
<dbReference type="RefSeq" id="WP_078808147.1">
    <property type="nucleotide sequence ID" value="NZ_FUXI01000031.1"/>
</dbReference>
<dbReference type="OrthoDB" id="9806226at2"/>
<accession>A0A1T4QMD9</accession>
<name>A0A1T4QMD9_9ENTE</name>
<dbReference type="Gene3D" id="1.10.10.10">
    <property type="entry name" value="Winged helix-like DNA-binding domain superfamily/Winged helix DNA-binding domain"/>
    <property type="match status" value="2"/>
</dbReference>
<comment type="similarity">
    <text evidence="5">Belongs to the ScpB family.</text>
</comment>
<protein>
    <recommendedName>
        <fullName evidence="5">Segregation and condensation protein B</fullName>
    </recommendedName>
</protein>
<dbReference type="SUPFAM" id="SSF46785">
    <property type="entry name" value="Winged helix' DNA-binding domain"/>
    <property type="match status" value="2"/>
</dbReference>
<evidence type="ECO:0000313" key="6">
    <source>
        <dbReference type="EMBL" id="SKA04940.1"/>
    </source>
</evidence>